<name>A0A1D3TS25_9FIRM</name>
<dbReference type="NCBIfam" id="TIGR01484">
    <property type="entry name" value="HAD-SF-IIB"/>
    <property type="match status" value="1"/>
</dbReference>
<dbReference type="SFLD" id="SFLDS00003">
    <property type="entry name" value="Haloacid_Dehalogenase"/>
    <property type="match status" value="1"/>
</dbReference>
<dbReference type="Gene3D" id="3.40.50.1000">
    <property type="entry name" value="HAD superfamily/HAD-like"/>
    <property type="match status" value="1"/>
</dbReference>
<dbReference type="InterPro" id="IPR036412">
    <property type="entry name" value="HAD-like_sf"/>
</dbReference>
<dbReference type="CDD" id="cd07516">
    <property type="entry name" value="HAD_Pase"/>
    <property type="match status" value="1"/>
</dbReference>
<dbReference type="InterPro" id="IPR023214">
    <property type="entry name" value="HAD_sf"/>
</dbReference>
<dbReference type="GO" id="GO:0016791">
    <property type="term" value="F:phosphatase activity"/>
    <property type="evidence" value="ECO:0007669"/>
    <property type="project" value="TreeGrafter"/>
</dbReference>
<dbReference type="GO" id="GO:0005829">
    <property type="term" value="C:cytosol"/>
    <property type="evidence" value="ECO:0007669"/>
    <property type="project" value="TreeGrafter"/>
</dbReference>
<gene>
    <name evidence="1" type="ORF">SAMN05421730_100595</name>
</gene>
<dbReference type="InterPro" id="IPR006379">
    <property type="entry name" value="HAD-SF_hydro_IIB"/>
</dbReference>
<dbReference type="Pfam" id="PF08282">
    <property type="entry name" value="Hydrolase_3"/>
    <property type="match status" value="1"/>
</dbReference>
<dbReference type="GO" id="GO:0000287">
    <property type="term" value="F:magnesium ion binding"/>
    <property type="evidence" value="ECO:0007669"/>
    <property type="project" value="TreeGrafter"/>
</dbReference>
<protein>
    <submittedName>
        <fullName evidence="1">Uncharacterized protein</fullName>
    </submittedName>
</protein>
<dbReference type="PANTHER" id="PTHR10000:SF8">
    <property type="entry name" value="HAD SUPERFAMILY HYDROLASE-LIKE, TYPE 3"/>
    <property type="match status" value="1"/>
</dbReference>
<organism evidence="1 2">
    <name type="scientific">Anaerobium acetethylicum</name>
    <dbReference type="NCBI Taxonomy" id="1619234"/>
    <lineage>
        <taxon>Bacteria</taxon>
        <taxon>Bacillati</taxon>
        <taxon>Bacillota</taxon>
        <taxon>Clostridia</taxon>
        <taxon>Lachnospirales</taxon>
        <taxon>Lachnospiraceae</taxon>
        <taxon>Anaerobium</taxon>
    </lineage>
</organism>
<keyword evidence="2" id="KW-1185">Reference proteome</keyword>
<accession>A0A1D3TS25</accession>
<dbReference type="PROSITE" id="PS01229">
    <property type="entry name" value="COF_2"/>
    <property type="match status" value="1"/>
</dbReference>
<dbReference type="Proteomes" id="UP000199315">
    <property type="component" value="Unassembled WGS sequence"/>
</dbReference>
<reference evidence="1 2" key="1">
    <citation type="submission" date="2016-09" db="EMBL/GenBank/DDBJ databases">
        <authorList>
            <person name="Capua I."/>
            <person name="De Benedictis P."/>
            <person name="Joannis T."/>
            <person name="Lombin L.H."/>
            <person name="Cattoli G."/>
        </authorList>
    </citation>
    <scope>NUCLEOTIDE SEQUENCE [LARGE SCALE GENOMIC DNA]</scope>
    <source>
        <strain evidence="1 2">GluBS11</strain>
    </source>
</reference>
<sequence>MNYDIKLIGLDLDGTVFNDNKHITERTLNAFSSAIDKGVTVLPATGRPYQGLPTEFTSIQGINYAITSNGSSIRDLRNGELIYEDLITLPVALKALEIISDFDSMMEVYIDGCGYASSSFVNRLDDYMPTAFIPYFHQTKKLFNGDARDYIVGRNKPLEKINLLFRDMSEREKALRKLQEFSDISVTSAISNNLELNSATANKGNALLALGEILGIAPEQIMACGDSHNDYAMIKAAGLGVAMGNAVPEIKAISDYITLSNEEDGVAYAIEKFVL</sequence>
<dbReference type="STRING" id="1619234.SAMN05421730_100595"/>
<dbReference type="SUPFAM" id="SSF56784">
    <property type="entry name" value="HAD-like"/>
    <property type="match status" value="1"/>
</dbReference>
<dbReference type="Gene3D" id="3.30.1240.10">
    <property type="match status" value="1"/>
</dbReference>
<proteinExistence type="predicted"/>
<evidence type="ECO:0000313" key="2">
    <source>
        <dbReference type="Proteomes" id="UP000199315"/>
    </source>
</evidence>
<dbReference type="RefSeq" id="WP_169823610.1">
    <property type="nucleotide sequence ID" value="NZ_FMKA01000005.1"/>
</dbReference>
<dbReference type="NCBIfam" id="TIGR00099">
    <property type="entry name" value="Cof-subfamily"/>
    <property type="match status" value="1"/>
</dbReference>
<dbReference type="InterPro" id="IPR000150">
    <property type="entry name" value="Cof"/>
</dbReference>
<evidence type="ECO:0000313" key="1">
    <source>
        <dbReference type="EMBL" id="SCP96569.1"/>
    </source>
</evidence>
<dbReference type="SFLD" id="SFLDG01140">
    <property type="entry name" value="C2.B:_Phosphomannomutase_and_P"/>
    <property type="match status" value="1"/>
</dbReference>
<dbReference type="AlphaFoldDB" id="A0A1D3TS25"/>
<dbReference type="PANTHER" id="PTHR10000">
    <property type="entry name" value="PHOSPHOSERINE PHOSPHATASE"/>
    <property type="match status" value="1"/>
</dbReference>
<dbReference type="EMBL" id="FMKA01000005">
    <property type="protein sequence ID" value="SCP96569.1"/>
    <property type="molecule type" value="Genomic_DNA"/>
</dbReference>